<comment type="caution">
    <text evidence="1">The sequence shown here is derived from an EMBL/GenBank/DDBJ whole genome shotgun (WGS) entry which is preliminary data.</text>
</comment>
<dbReference type="Proteomes" id="UP000027583">
    <property type="component" value="Unassembled WGS sequence"/>
</dbReference>
<reference evidence="1 2" key="1">
    <citation type="journal article" date="2014" name="Genome Biol. Evol.">
        <title>Acetic acid bacteria genomes reveal functional traits for adaptation to life in insect guts.</title>
        <authorList>
            <person name="Chouaia B."/>
            <person name="Gaiarsa S."/>
            <person name="Crotti E."/>
            <person name="Comandatore F."/>
            <person name="Degli Esposti M."/>
            <person name="Ricci I."/>
            <person name="Alma A."/>
            <person name="Favia G."/>
            <person name="Bandi C."/>
            <person name="Daffonchio D."/>
        </authorList>
    </citation>
    <scope>NUCLEOTIDE SEQUENCE [LARGE SCALE GENOMIC DNA]</scope>
    <source>
        <strain evidence="1 2">SF2.1</strain>
    </source>
</reference>
<proteinExistence type="predicted"/>
<organism evidence="1 2">
    <name type="scientific">Asaia bogorensis</name>
    <dbReference type="NCBI Taxonomy" id="91915"/>
    <lineage>
        <taxon>Bacteria</taxon>
        <taxon>Pseudomonadati</taxon>
        <taxon>Pseudomonadota</taxon>
        <taxon>Alphaproteobacteria</taxon>
        <taxon>Acetobacterales</taxon>
        <taxon>Acetobacteraceae</taxon>
        <taxon>Asaia</taxon>
    </lineage>
</organism>
<name>A0A060QJU8_9PROT</name>
<evidence type="ECO:0000313" key="2">
    <source>
        <dbReference type="Proteomes" id="UP000027583"/>
    </source>
</evidence>
<reference evidence="1 2" key="2">
    <citation type="journal article" date="2014" name="PLoS ONE">
        <title>Evolution of mitochondria reconstructed from the energy metabolism of living bacteria.</title>
        <authorList>
            <person name="Degli Esposti M."/>
            <person name="Chouaia B."/>
            <person name="Comandatore F."/>
            <person name="Crotti E."/>
            <person name="Sassera D."/>
            <person name="Lievens P.M."/>
            <person name="Daffonchio D."/>
            <person name="Bandi C."/>
        </authorList>
    </citation>
    <scope>NUCLEOTIDE SEQUENCE [LARGE SCALE GENOMIC DNA]</scope>
    <source>
        <strain evidence="1 2">SF2.1</strain>
    </source>
</reference>
<gene>
    <name evidence="1" type="ORF">ASAP_3185</name>
</gene>
<evidence type="ECO:0000313" key="1">
    <source>
        <dbReference type="EMBL" id="CDG41230.1"/>
    </source>
</evidence>
<protein>
    <submittedName>
        <fullName evidence="1">Uncharacterized protein</fullName>
    </submittedName>
</protein>
<accession>A0A060QJU8</accession>
<dbReference type="EMBL" id="CBLX010000027">
    <property type="protein sequence ID" value="CDG41230.1"/>
    <property type="molecule type" value="Genomic_DNA"/>
</dbReference>
<dbReference type="AlphaFoldDB" id="A0A060QJU8"/>
<sequence length="47" mass="4934">MVLPVAKPSTGDAQEVITEAISAAASRMAELDSGIIIRRMDGHDPVL</sequence>